<dbReference type="GO" id="GO:0046872">
    <property type="term" value="F:metal ion binding"/>
    <property type="evidence" value="ECO:0007669"/>
    <property type="project" value="InterPro"/>
</dbReference>
<dbReference type="GO" id="GO:0003677">
    <property type="term" value="F:DNA binding"/>
    <property type="evidence" value="ECO:0007669"/>
    <property type="project" value="InterPro"/>
</dbReference>
<dbReference type="Proteomes" id="UP001157440">
    <property type="component" value="Unassembled WGS sequence"/>
</dbReference>
<protein>
    <submittedName>
        <fullName evidence="2">Transcriptional regulator</fullName>
    </submittedName>
</protein>
<dbReference type="GO" id="GO:0045892">
    <property type="term" value="P:negative regulation of DNA-templated transcription"/>
    <property type="evidence" value="ECO:0007669"/>
    <property type="project" value="UniProtKB-ARBA"/>
</dbReference>
<evidence type="ECO:0000313" key="2">
    <source>
        <dbReference type="EMBL" id="GLS68220.1"/>
    </source>
</evidence>
<evidence type="ECO:0000313" key="3">
    <source>
        <dbReference type="Proteomes" id="UP001157440"/>
    </source>
</evidence>
<accession>A0AA37TAA1</accession>
<comment type="similarity">
    <text evidence="1">Belongs to the FrmR/RcnR family.</text>
</comment>
<organism evidence="2 3">
    <name type="scientific">Methylobacterium tardum</name>
    <dbReference type="NCBI Taxonomy" id="374432"/>
    <lineage>
        <taxon>Bacteria</taxon>
        <taxon>Pseudomonadati</taxon>
        <taxon>Pseudomonadota</taxon>
        <taxon>Alphaproteobacteria</taxon>
        <taxon>Hyphomicrobiales</taxon>
        <taxon>Methylobacteriaceae</taxon>
        <taxon>Methylobacterium</taxon>
    </lineage>
</organism>
<gene>
    <name evidence="2" type="ORF">GCM10007890_02320</name>
</gene>
<dbReference type="CDD" id="cd10148">
    <property type="entry name" value="CsoR-like_DUF156"/>
    <property type="match status" value="1"/>
</dbReference>
<dbReference type="Pfam" id="PF02583">
    <property type="entry name" value="Trns_repr_metal"/>
    <property type="match status" value="1"/>
</dbReference>
<dbReference type="AlphaFoldDB" id="A0AA37TAA1"/>
<comment type="caution">
    <text evidence="2">The sequence shown here is derived from an EMBL/GenBank/DDBJ whole genome shotgun (WGS) entry which is preliminary data.</text>
</comment>
<dbReference type="InterPro" id="IPR003735">
    <property type="entry name" value="Metal_Tscrpt_repr"/>
</dbReference>
<sequence length="104" mass="11505">MAGSEVIDGRVILHRTDDERKPLVQRLNRIEGQVRGLRAMIEEDRHCLDEIQQIHAARAALREVALLIIDQHVTHGLQVAASGGDEAAVADIIRVLRAGMRGQD</sequence>
<name>A0AA37TAA1_9HYPH</name>
<proteinExistence type="inferred from homology"/>
<evidence type="ECO:0000256" key="1">
    <source>
        <dbReference type="ARBA" id="ARBA00005260"/>
    </source>
</evidence>
<dbReference type="InterPro" id="IPR038390">
    <property type="entry name" value="Metal_Tscrpt_repr_sf"/>
</dbReference>
<dbReference type="PANTHER" id="PTHR33677:SF3">
    <property type="entry name" value="COPPER-SENSING TRANSCRIPTIONAL REPRESSOR RICR"/>
    <property type="match status" value="1"/>
</dbReference>
<dbReference type="EMBL" id="BSPL01000004">
    <property type="protein sequence ID" value="GLS68220.1"/>
    <property type="molecule type" value="Genomic_DNA"/>
</dbReference>
<keyword evidence="3" id="KW-1185">Reference proteome</keyword>
<dbReference type="Gene3D" id="1.20.58.1000">
    <property type="entry name" value="Metal-sensitive repressor, helix protomer"/>
    <property type="match status" value="1"/>
</dbReference>
<dbReference type="PANTHER" id="PTHR33677">
    <property type="entry name" value="TRANSCRIPTIONAL REPRESSOR FRMR-RELATED"/>
    <property type="match status" value="1"/>
</dbReference>
<reference evidence="3" key="1">
    <citation type="journal article" date="2019" name="Int. J. Syst. Evol. Microbiol.">
        <title>The Global Catalogue of Microorganisms (GCM) 10K type strain sequencing project: providing services to taxonomists for standard genome sequencing and annotation.</title>
        <authorList>
            <consortium name="The Broad Institute Genomics Platform"/>
            <consortium name="The Broad Institute Genome Sequencing Center for Infectious Disease"/>
            <person name="Wu L."/>
            <person name="Ma J."/>
        </authorList>
    </citation>
    <scope>NUCLEOTIDE SEQUENCE [LARGE SCALE GENOMIC DNA]</scope>
    <source>
        <strain evidence="3">NBRC 103632</strain>
    </source>
</reference>